<protein>
    <submittedName>
        <fullName evidence="3">Putative UDP-glucose 4-epimerase</fullName>
        <ecNumber evidence="3">5.1.3.2</ecNumber>
    </submittedName>
</protein>
<evidence type="ECO:0000313" key="3">
    <source>
        <dbReference type="EMBL" id="SSC14048.1"/>
    </source>
</evidence>
<accession>A0A7Z7LHH0</accession>
<dbReference type="InterPro" id="IPR001509">
    <property type="entry name" value="Epimerase_deHydtase"/>
</dbReference>
<dbReference type="Gene3D" id="3.90.25.10">
    <property type="entry name" value="UDP-galactose 4-epimerase, domain 1"/>
    <property type="match status" value="1"/>
</dbReference>
<proteinExistence type="inferred from homology"/>
<keyword evidence="3" id="KW-0413">Isomerase</keyword>
<dbReference type="Proteomes" id="UP000250796">
    <property type="component" value="Chromosome MESINF"/>
</dbReference>
<dbReference type="EC" id="5.1.3.2" evidence="3"/>
<comment type="similarity">
    <text evidence="1">Belongs to the NAD(P)-dependent epimerase/dehydratase family.</text>
</comment>
<dbReference type="GO" id="GO:0003978">
    <property type="term" value="F:UDP-glucose 4-epimerase activity"/>
    <property type="evidence" value="ECO:0007669"/>
    <property type="project" value="UniProtKB-EC"/>
</dbReference>
<dbReference type="RefSeq" id="WP_169700314.1">
    <property type="nucleotide sequence ID" value="NZ_LS974202.1"/>
</dbReference>
<dbReference type="Pfam" id="PF01370">
    <property type="entry name" value="Epimerase"/>
    <property type="match status" value="1"/>
</dbReference>
<dbReference type="Gene3D" id="3.40.50.720">
    <property type="entry name" value="NAD(P)-binding Rossmann-like Domain"/>
    <property type="match status" value="1"/>
</dbReference>
<sequence length="314" mass="34939">MGENYLVTGGAGFIGSHIVDALIKDGKIPIVIDNLSSGKIENLDPRALFYQQDITDREMMEKIFMLHKPKAVFHLAAQISVSRSVKEPEEDAKVNIIGTIGLLQMAIKYGVEKIIFSSTGGAIYGDDVKKIPTDENEFPKPLSPYGIAKFSTENYLRFFACEYGLKYATLRYANVYGPRQDPHGEAGVVAIFSRRMLKSDDVVIFGDGECVRDYVYVEDVARANLLAMDRLENDTVNIGTAIGTSVNELFEKMKAISGYSGKAIHEAPRPGDLKKSILNYSKASTLLDWEPTVTLEKGLEKTIEYFRNELETLK</sequence>
<dbReference type="SUPFAM" id="SSF51735">
    <property type="entry name" value="NAD(P)-binding Rossmann-fold domains"/>
    <property type="match status" value="1"/>
</dbReference>
<dbReference type="PANTHER" id="PTHR43000">
    <property type="entry name" value="DTDP-D-GLUCOSE 4,6-DEHYDRATASE-RELATED"/>
    <property type="match status" value="1"/>
</dbReference>
<dbReference type="EMBL" id="LS974202">
    <property type="protein sequence ID" value="SSC14048.1"/>
    <property type="molecule type" value="Genomic_DNA"/>
</dbReference>
<evidence type="ECO:0000259" key="2">
    <source>
        <dbReference type="Pfam" id="PF01370"/>
    </source>
</evidence>
<evidence type="ECO:0000313" key="4">
    <source>
        <dbReference type="Proteomes" id="UP000250796"/>
    </source>
</evidence>
<reference evidence="3 4" key="1">
    <citation type="submission" date="2017-01" db="EMBL/GenBank/DDBJ databases">
        <authorList>
            <person name="Erauso G."/>
        </authorList>
    </citation>
    <scope>NUCLEOTIDE SEQUENCE [LARGE SCALE GENOMIC DNA]</scope>
    <source>
        <strain evidence="3">MESINF1</strain>
    </source>
</reference>
<feature type="domain" description="NAD-dependent epimerase/dehydratase" evidence="2">
    <location>
        <begin position="6"/>
        <end position="239"/>
    </location>
</feature>
<name>A0A7Z7LHH0_9BACT</name>
<gene>
    <name evidence="3" type="ORF">MESINF_2608</name>
</gene>
<dbReference type="InterPro" id="IPR036291">
    <property type="entry name" value="NAD(P)-bd_dom_sf"/>
</dbReference>
<dbReference type="KEGG" id="minf:MESINF_2608"/>
<keyword evidence="4" id="KW-1185">Reference proteome</keyword>
<dbReference type="AlphaFoldDB" id="A0A7Z7LHH0"/>
<evidence type="ECO:0000256" key="1">
    <source>
        <dbReference type="ARBA" id="ARBA00007637"/>
    </source>
</evidence>
<organism evidence="3 4">
    <name type="scientific">Mesotoga infera</name>
    <dbReference type="NCBI Taxonomy" id="1236046"/>
    <lineage>
        <taxon>Bacteria</taxon>
        <taxon>Thermotogati</taxon>
        <taxon>Thermotogota</taxon>
        <taxon>Thermotogae</taxon>
        <taxon>Kosmotogales</taxon>
        <taxon>Kosmotogaceae</taxon>
        <taxon>Mesotoga</taxon>
    </lineage>
</organism>